<evidence type="ECO:0000313" key="3">
    <source>
        <dbReference type="Proteomes" id="UP001180020"/>
    </source>
</evidence>
<keyword evidence="3" id="KW-1185">Reference proteome</keyword>
<gene>
    <name evidence="2" type="ORF">QJS10_CPA08g01097</name>
</gene>
<proteinExistence type="predicted"/>
<name>A0AAV9EEB9_ACOCL</name>
<dbReference type="AlphaFoldDB" id="A0AAV9EEB9"/>
<evidence type="ECO:0000256" key="1">
    <source>
        <dbReference type="SAM" id="MobiDB-lite"/>
    </source>
</evidence>
<sequence length="266" mass="28486">MGKGTSKKGENHHKATAQDPSPQQRPVTSMPISTVPMAVMTRIWRPRNMTSRVVTGDQDRAISSVVRKIGGKDNLLEESVDITRSAAGDLTPVIGPATPVDSDVLGRTAGNPDHDAMPVLAAEDPECPFGPRLLGLGWAWSWWGKDPCMGANLFHPSRIGNHSDTSRVSPQPAQSVGNEHDPSMPVIATTIAVVQSQVHQEKMEMTRGPPAPNRGEAEADAVSARVRAQTLDMKDIGAGRVDQMTQKPPREPLEAYCSAGLPLNGT</sequence>
<feature type="region of interest" description="Disordered" evidence="1">
    <location>
        <begin position="234"/>
        <end position="266"/>
    </location>
</feature>
<comment type="caution">
    <text evidence="2">The sequence shown here is derived from an EMBL/GenBank/DDBJ whole genome shotgun (WGS) entry which is preliminary data.</text>
</comment>
<dbReference type="Proteomes" id="UP001180020">
    <property type="component" value="Unassembled WGS sequence"/>
</dbReference>
<reference evidence="2" key="1">
    <citation type="journal article" date="2023" name="Nat. Commun.">
        <title>Diploid and tetraploid genomes of Acorus and the evolution of monocots.</title>
        <authorList>
            <person name="Ma L."/>
            <person name="Liu K.W."/>
            <person name="Li Z."/>
            <person name="Hsiao Y.Y."/>
            <person name="Qi Y."/>
            <person name="Fu T."/>
            <person name="Tang G.D."/>
            <person name="Zhang D."/>
            <person name="Sun W.H."/>
            <person name="Liu D.K."/>
            <person name="Li Y."/>
            <person name="Chen G.Z."/>
            <person name="Liu X.D."/>
            <person name="Liao X.Y."/>
            <person name="Jiang Y.T."/>
            <person name="Yu X."/>
            <person name="Hao Y."/>
            <person name="Huang J."/>
            <person name="Zhao X.W."/>
            <person name="Ke S."/>
            <person name="Chen Y.Y."/>
            <person name="Wu W.L."/>
            <person name="Hsu J.L."/>
            <person name="Lin Y.F."/>
            <person name="Huang M.D."/>
            <person name="Li C.Y."/>
            <person name="Huang L."/>
            <person name="Wang Z.W."/>
            <person name="Zhao X."/>
            <person name="Zhong W.Y."/>
            <person name="Peng D.H."/>
            <person name="Ahmad S."/>
            <person name="Lan S."/>
            <person name="Zhang J.S."/>
            <person name="Tsai W.C."/>
            <person name="Van de Peer Y."/>
            <person name="Liu Z.J."/>
        </authorList>
    </citation>
    <scope>NUCLEOTIDE SEQUENCE</scope>
    <source>
        <strain evidence="2">CP</strain>
    </source>
</reference>
<organism evidence="2 3">
    <name type="scientific">Acorus calamus</name>
    <name type="common">Sweet flag</name>
    <dbReference type="NCBI Taxonomy" id="4465"/>
    <lineage>
        <taxon>Eukaryota</taxon>
        <taxon>Viridiplantae</taxon>
        <taxon>Streptophyta</taxon>
        <taxon>Embryophyta</taxon>
        <taxon>Tracheophyta</taxon>
        <taxon>Spermatophyta</taxon>
        <taxon>Magnoliopsida</taxon>
        <taxon>Liliopsida</taxon>
        <taxon>Acoraceae</taxon>
        <taxon>Acorus</taxon>
    </lineage>
</organism>
<protein>
    <submittedName>
        <fullName evidence="2">Uncharacterized protein</fullName>
    </submittedName>
</protein>
<evidence type="ECO:0000313" key="2">
    <source>
        <dbReference type="EMBL" id="KAK1311506.1"/>
    </source>
</evidence>
<accession>A0AAV9EEB9</accession>
<feature type="region of interest" description="Disordered" evidence="1">
    <location>
        <begin position="1"/>
        <end position="32"/>
    </location>
</feature>
<feature type="compositionally biased region" description="Polar residues" evidence="1">
    <location>
        <begin position="18"/>
        <end position="32"/>
    </location>
</feature>
<dbReference type="EMBL" id="JAUJYO010000008">
    <property type="protein sequence ID" value="KAK1311506.1"/>
    <property type="molecule type" value="Genomic_DNA"/>
</dbReference>
<reference evidence="2" key="2">
    <citation type="submission" date="2023-06" db="EMBL/GenBank/DDBJ databases">
        <authorList>
            <person name="Ma L."/>
            <person name="Liu K.-W."/>
            <person name="Li Z."/>
            <person name="Hsiao Y.-Y."/>
            <person name="Qi Y."/>
            <person name="Fu T."/>
            <person name="Tang G."/>
            <person name="Zhang D."/>
            <person name="Sun W.-H."/>
            <person name="Liu D.-K."/>
            <person name="Li Y."/>
            <person name="Chen G.-Z."/>
            <person name="Liu X.-D."/>
            <person name="Liao X.-Y."/>
            <person name="Jiang Y.-T."/>
            <person name="Yu X."/>
            <person name="Hao Y."/>
            <person name="Huang J."/>
            <person name="Zhao X.-W."/>
            <person name="Ke S."/>
            <person name="Chen Y.-Y."/>
            <person name="Wu W.-L."/>
            <person name="Hsu J.-L."/>
            <person name="Lin Y.-F."/>
            <person name="Huang M.-D."/>
            <person name="Li C.-Y."/>
            <person name="Huang L."/>
            <person name="Wang Z.-W."/>
            <person name="Zhao X."/>
            <person name="Zhong W.-Y."/>
            <person name="Peng D.-H."/>
            <person name="Ahmad S."/>
            <person name="Lan S."/>
            <person name="Zhang J.-S."/>
            <person name="Tsai W.-C."/>
            <person name="Van De Peer Y."/>
            <person name="Liu Z.-J."/>
        </authorList>
    </citation>
    <scope>NUCLEOTIDE SEQUENCE</scope>
    <source>
        <strain evidence="2">CP</strain>
        <tissue evidence="2">Leaves</tissue>
    </source>
</reference>